<dbReference type="InterPro" id="IPR036739">
    <property type="entry name" value="SLC41_membr_dom_sf"/>
</dbReference>
<sequence>MRVEFGGFKDAWKVTFPALLLCLIFDFVGGTFLGGYFEKLMVSYPLILVVLPGIMGLRGNIYGALASRFTTSLFLGEMKPSLRDKKVFEGLILGITLSLLPVILLWFVGFIKVGRNALEVLAILLSSTIFVSILLSYATAVVSVIPFRKGVDPDAVASPLVTSIADLLTIPMLIAFIIFFEVDRGLFYIVLVALIFTFLVLLLKFRLDKRAFFELSTILVILAIVEGISGGILESYSEYIYKTFILSILYPAVLDSLGNYGCVIGSKTSTRLHLGEIDKLFDIRSASDIVSLLSTSIPLSVIMYSLGYMISINLGKSVNINYAFFLLYPIVVLVVMFLGYLLAFVSYRFGLDPDNVTVPTITTLADLIGTTFTVLIALW</sequence>
<dbReference type="Gene3D" id="1.10.357.20">
    <property type="entry name" value="SLC41 divalent cation transporters, integral membrane domain"/>
    <property type="match status" value="2"/>
</dbReference>
<dbReference type="SUPFAM" id="SSF161093">
    <property type="entry name" value="MgtE membrane domain-like"/>
    <property type="match status" value="2"/>
</dbReference>
<protein>
    <submittedName>
        <fullName evidence="11">MgtE integral membrane region</fullName>
    </submittedName>
</protein>
<proteinExistence type="inferred from homology"/>
<feature type="transmembrane region" description="Helical" evidence="9">
    <location>
        <begin position="87"/>
        <end position="108"/>
    </location>
</feature>
<feature type="transmembrane region" description="Helical" evidence="9">
    <location>
        <begin position="289"/>
        <end position="310"/>
    </location>
</feature>
<comment type="subcellular location">
    <subcellularLocation>
        <location evidence="1">Membrane</location>
        <topology evidence="1">Multi-pass membrane protein</topology>
    </subcellularLocation>
</comment>
<keyword evidence="3" id="KW-0813">Transport</keyword>
<keyword evidence="12" id="KW-1185">Reference proteome</keyword>
<dbReference type="Pfam" id="PF01769">
    <property type="entry name" value="MgtE"/>
    <property type="match status" value="2"/>
</dbReference>
<dbReference type="eggNOG" id="arCOG00624">
    <property type="taxonomic scope" value="Archaea"/>
</dbReference>
<evidence type="ECO:0000313" key="12">
    <source>
        <dbReference type="Proteomes" id="UP000001901"/>
    </source>
</evidence>
<dbReference type="AlphaFoldDB" id="D2RDV4"/>
<feature type="transmembrane region" description="Helical" evidence="9">
    <location>
        <begin position="239"/>
        <end position="263"/>
    </location>
</feature>
<evidence type="ECO:0000256" key="3">
    <source>
        <dbReference type="ARBA" id="ARBA00022448"/>
    </source>
</evidence>
<dbReference type="GO" id="GO:0008324">
    <property type="term" value="F:monoatomic cation transmembrane transporter activity"/>
    <property type="evidence" value="ECO:0007669"/>
    <property type="project" value="InterPro"/>
</dbReference>
<evidence type="ECO:0000313" key="11">
    <source>
        <dbReference type="EMBL" id="ADB58298.1"/>
    </source>
</evidence>
<dbReference type="KEGG" id="apo:Arcpr_1246"/>
<dbReference type="GO" id="GO:0016020">
    <property type="term" value="C:membrane"/>
    <property type="evidence" value="ECO:0007669"/>
    <property type="project" value="UniProtKB-SubCell"/>
</dbReference>
<feature type="transmembrane region" description="Helical" evidence="9">
    <location>
        <begin position="12"/>
        <end position="37"/>
    </location>
</feature>
<dbReference type="EMBL" id="CP001857">
    <property type="protein sequence ID" value="ADB58298.1"/>
    <property type="molecule type" value="Genomic_DNA"/>
</dbReference>
<feature type="transmembrane region" description="Helical" evidence="9">
    <location>
        <begin position="212"/>
        <end position="233"/>
    </location>
</feature>
<dbReference type="STRING" id="572546.Arcpr_1246"/>
<dbReference type="PANTHER" id="PTHR16228:SF7">
    <property type="entry name" value="SLC41A_MGTE INTEGRAL MEMBRANE DOMAIN-CONTAINING PROTEIN"/>
    <property type="match status" value="1"/>
</dbReference>
<dbReference type="RefSeq" id="WP_012940634.1">
    <property type="nucleotide sequence ID" value="NC_013741.1"/>
</dbReference>
<reference evidence="11 12" key="1">
    <citation type="journal article" date="2010" name="Stand. Genomic Sci.">
        <title>Complete genome sequence of Archaeoglobus profundus type strain (AV18).</title>
        <authorList>
            <person name="von Jan M."/>
            <person name="Lapidus A."/>
            <person name="Del Rio T.G."/>
            <person name="Copeland A."/>
            <person name="Tice H."/>
            <person name="Cheng J.F."/>
            <person name="Lucas S."/>
            <person name="Chen F."/>
            <person name="Nolan M."/>
            <person name="Goodwin L."/>
            <person name="Han C."/>
            <person name="Pitluck S."/>
            <person name="Liolios K."/>
            <person name="Ivanova N."/>
            <person name="Mavromatis K."/>
            <person name="Ovchinnikova G."/>
            <person name="Chertkov O."/>
            <person name="Pati A."/>
            <person name="Chen A."/>
            <person name="Palaniappan K."/>
            <person name="Land M."/>
            <person name="Hauser L."/>
            <person name="Chang Y.J."/>
            <person name="Jeffries C.D."/>
            <person name="Saunders E."/>
            <person name="Brettin T."/>
            <person name="Detter J.C."/>
            <person name="Chain P."/>
            <person name="Eichinger K."/>
            <person name="Huber H."/>
            <person name="Spring S."/>
            <person name="Rohde M."/>
            <person name="Goker M."/>
            <person name="Wirth R."/>
            <person name="Woyke T."/>
            <person name="Bristow J."/>
            <person name="Eisen J.A."/>
            <person name="Markowitz V."/>
            <person name="Hugenholtz P."/>
            <person name="Kyrpides N.C."/>
            <person name="Klenk H.P."/>
        </authorList>
    </citation>
    <scope>NUCLEOTIDE SEQUENCE [LARGE SCALE GENOMIC DNA]</scope>
    <source>
        <strain evidence="12">DSM 5631 / JCM 9629 / NBRC 100127 / Av18</strain>
    </source>
</reference>
<evidence type="ECO:0000256" key="8">
    <source>
        <dbReference type="ARBA" id="ARBA00023136"/>
    </source>
</evidence>
<keyword evidence="5" id="KW-0460">Magnesium</keyword>
<name>D2RDV4_ARCPA</name>
<evidence type="ECO:0000256" key="1">
    <source>
        <dbReference type="ARBA" id="ARBA00004141"/>
    </source>
</evidence>
<dbReference type="InterPro" id="IPR006667">
    <property type="entry name" value="SLC41_membr_dom"/>
</dbReference>
<dbReference type="PANTHER" id="PTHR16228">
    <property type="entry name" value="DIVALENT CATION TRANSPORTER SOLUTE CARRIER FAMILY 41"/>
    <property type="match status" value="1"/>
</dbReference>
<feature type="transmembrane region" description="Helical" evidence="9">
    <location>
        <begin position="356"/>
        <end position="378"/>
    </location>
</feature>
<gene>
    <name evidence="11" type="ordered locus">Arcpr_1246</name>
</gene>
<feature type="domain" description="SLC41A/MgtE integral membrane" evidence="10">
    <location>
        <begin position="251"/>
        <end position="375"/>
    </location>
</feature>
<evidence type="ECO:0000259" key="10">
    <source>
        <dbReference type="Pfam" id="PF01769"/>
    </source>
</evidence>
<dbReference type="Proteomes" id="UP000001901">
    <property type="component" value="Chromosome"/>
</dbReference>
<evidence type="ECO:0000256" key="4">
    <source>
        <dbReference type="ARBA" id="ARBA00022692"/>
    </source>
</evidence>
<keyword evidence="7" id="KW-0406">Ion transport</keyword>
<feature type="transmembrane region" description="Helical" evidence="9">
    <location>
        <begin position="322"/>
        <end position="344"/>
    </location>
</feature>
<organism evidence="11 12">
    <name type="scientific">Archaeoglobus profundus (strain DSM 5631 / JCM 9629 / NBRC 100127 / Av18)</name>
    <dbReference type="NCBI Taxonomy" id="572546"/>
    <lineage>
        <taxon>Archaea</taxon>
        <taxon>Methanobacteriati</taxon>
        <taxon>Methanobacteriota</taxon>
        <taxon>Archaeoglobi</taxon>
        <taxon>Archaeoglobales</taxon>
        <taxon>Archaeoglobaceae</taxon>
        <taxon>Archaeoglobus</taxon>
    </lineage>
</organism>
<dbReference type="InterPro" id="IPR045349">
    <property type="entry name" value="SLC41A1-3"/>
</dbReference>
<dbReference type="PaxDb" id="572546-Arcpr_1246"/>
<feature type="domain" description="SLC41A/MgtE integral membrane" evidence="10">
    <location>
        <begin position="52"/>
        <end position="175"/>
    </location>
</feature>
<accession>D2RDV4</accession>
<keyword evidence="8 9" id="KW-0472">Membrane</keyword>
<feature type="transmembrane region" description="Helical" evidence="9">
    <location>
        <begin position="43"/>
        <end position="66"/>
    </location>
</feature>
<feature type="transmembrane region" description="Helical" evidence="9">
    <location>
        <begin position="120"/>
        <end position="145"/>
    </location>
</feature>
<keyword evidence="4 9" id="KW-0812">Transmembrane</keyword>
<evidence type="ECO:0000256" key="2">
    <source>
        <dbReference type="ARBA" id="ARBA00009749"/>
    </source>
</evidence>
<feature type="transmembrane region" description="Helical" evidence="9">
    <location>
        <begin position="157"/>
        <end position="180"/>
    </location>
</feature>
<comment type="similarity">
    <text evidence="2">Belongs to the SLC41A transporter family.</text>
</comment>
<evidence type="ECO:0000256" key="7">
    <source>
        <dbReference type="ARBA" id="ARBA00023065"/>
    </source>
</evidence>
<evidence type="ECO:0000256" key="5">
    <source>
        <dbReference type="ARBA" id="ARBA00022842"/>
    </source>
</evidence>
<evidence type="ECO:0000256" key="9">
    <source>
        <dbReference type="SAM" id="Phobius"/>
    </source>
</evidence>
<dbReference type="GeneID" id="8739931"/>
<dbReference type="HOGENOM" id="CLU_054505_0_0_2"/>
<keyword evidence="6 9" id="KW-1133">Transmembrane helix</keyword>
<evidence type="ECO:0000256" key="6">
    <source>
        <dbReference type="ARBA" id="ARBA00022989"/>
    </source>
</evidence>
<feature type="transmembrane region" description="Helical" evidence="9">
    <location>
        <begin position="186"/>
        <end position="205"/>
    </location>
</feature>